<name>A0A443ZH80_9PSED</name>
<comment type="caution">
    <text evidence="1">The sequence shown here is derived from an EMBL/GenBank/DDBJ whole genome shotgun (WGS) entry which is preliminary data.</text>
</comment>
<dbReference type="AlphaFoldDB" id="A0A443ZH80"/>
<accession>A0A443ZH80</accession>
<organism evidence="1 2">
    <name type="scientific">Pseudomonas alkylphenolica</name>
    <dbReference type="NCBI Taxonomy" id="237609"/>
    <lineage>
        <taxon>Bacteria</taxon>
        <taxon>Pseudomonadati</taxon>
        <taxon>Pseudomonadota</taxon>
        <taxon>Gammaproteobacteria</taxon>
        <taxon>Pseudomonadales</taxon>
        <taxon>Pseudomonadaceae</taxon>
        <taxon>Pseudomonas</taxon>
    </lineage>
</organism>
<reference evidence="1 2" key="1">
    <citation type="submission" date="2018-06" db="EMBL/GenBank/DDBJ databases">
        <title>Bacteria isolated from soil of Wuhan.</title>
        <authorList>
            <person name="Wei X."/>
            <person name="Chunhua H."/>
        </authorList>
    </citation>
    <scope>NUCLEOTIDE SEQUENCE [LARGE SCALE GENOMIC DNA]</scope>
    <source>
        <strain evidence="2">xwS2</strain>
    </source>
</reference>
<gene>
    <name evidence="1" type="ORF">DM813_25825</name>
</gene>
<sequence length="74" mass="8381">MSVDILKLKTLTGRIRPPMASHSLDLPTICDVCGKGRSTRRHTKCSQIRQQRESIKWESYMANVAAKKVLGRRA</sequence>
<evidence type="ECO:0000313" key="2">
    <source>
        <dbReference type="Proteomes" id="UP000288983"/>
    </source>
</evidence>
<dbReference type="RefSeq" id="WP_128326201.1">
    <property type="nucleotide sequence ID" value="NZ_QJRG01000049.1"/>
</dbReference>
<dbReference type="OrthoDB" id="7002037at2"/>
<protein>
    <submittedName>
        <fullName evidence="1">Uncharacterized protein</fullName>
    </submittedName>
</protein>
<evidence type="ECO:0000313" key="1">
    <source>
        <dbReference type="EMBL" id="RWU18085.1"/>
    </source>
</evidence>
<dbReference type="Proteomes" id="UP000288983">
    <property type="component" value="Unassembled WGS sequence"/>
</dbReference>
<dbReference type="EMBL" id="QJRG01000049">
    <property type="protein sequence ID" value="RWU18085.1"/>
    <property type="molecule type" value="Genomic_DNA"/>
</dbReference>
<proteinExistence type="predicted"/>